<evidence type="ECO:0000313" key="3">
    <source>
        <dbReference type="Proteomes" id="UP000824159"/>
    </source>
</evidence>
<gene>
    <name evidence="2" type="ORF">IAD12_06675</name>
</gene>
<reference evidence="2" key="1">
    <citation type="submission" date="2020-10" db="EMBL/GenBank/DDBJ databases">
        <authorList>
            <person name="Gilroy R."/>
        </authorList>
    </citation>
    <scope>NUCLEOTIDE SEQUENCE</scope>
    <source>
        <strain evidence="2">CHK176-22527</strain>
    </source>
</reference>
<dbReference type="AlphaFoldDB" id="A0A9D1KVX3"/>
<evidence type="ECO:0000313" key="2">
    <source>
        <dbReference type="EMBL" id="HIT99919.1"/>
    </source>
</evidence>
<protein>
    <recommendedName>
        <fullName evidence="1">Baseplate structural protein Gp10 C-terminal domain-containing protein</fullName>
    </recommendedName>
</protein>
<feature type="domain" description="Baseplate structural protein Gp10 C-terminal" evidence="1">
    <location>
        <begin position="15"/>
        <end position="152"/>
    </location>
</feature>
<sequence>MKSWNPFWGGGVHRLIDWIYPIGAVIASVNPDYDPNKLFKTHTWERFARGQTLVGVDESDTDFSAAGKVGGEKTHTLTESEMPSHNGHLTPMAGTSNGKYLPTASMSTYGSSARGWYSTSPGEWYPSHKANGSSAAHNNLQPYVAVYYWKRIL</sequence>
<comment type="caution">
    <text evidence="2">The sequence shown here is derived from an EMBL/GenBank/DDBJ whole genome shotgun (WGS) entry which is preliminary data.</text>
</comment>
<organism evidence="2 3">
    <name type="scientific">Candidatus Allocopromorpha excrementavium</name>
    <dbReference type="NCBI Taxonomy" id="2840741"/>
    <lineage>
        <taxon>Bacteria</taxon>
        <taxon>Bacillati</taxon>
        <taxon>Bacillota</taxon>
        <taxon>Clostridia</taxon>
        <taxon>Eubacteriales</taxon>
        <taxon>Eubacteriaceae</taxon>
        <taxon>Eubacteriaceae incertae sedis</taxon>
        <taxon>Candidatus Allocopromorpha</taxon>
    </lineage>
</organism>
<evidence type="ECO:0000259" key="1">
    <source>
        <dbReference type="Pfam" id="PF21939"/>
    </source>
</evidence>
<name>A0A9D1KVX3_9FIRM</name>
<dbReference type="Proteomes" id="UP000824159">
    <property type="component" value="Unassembled WGS sequence"/>
</dbReference>
<accession>A0A9D1KVX3</accession>
<proteinExistence type="predicted"/>
<dbReference type="Pfam" id="PF21939">
    <property type="entry name" value="Gp10_C"/>
    <property type="match status" value="1"/>
</dbReference>
<reference evidence="2" key="2">
    <citation type="journal article" date="2021" name="PeerJ">
        <title>Extensive microbial diversity within the chicken gut microbiome revealed by metagenomics and culture.</title>
        <authorList>
            <person name="Gilroy R."/>
            <person name="Ravi A."/>
            <person name="Getino M."/>
            <person name="Pursley I."/>
            <person name="Horton D.L."/>
            <person name="Alikhan N.F."/>
            <person name="Baker D."/>
            <person name="Gharbi K."/>
            <person name="Hall N."/>
            <person name="Watson M."/>
            <person name="Adriaenssens E.M."/>
            <person name="Foster-Nyarko E."/>
            <person name="Jarju S."/>
            <person name="Secka A."/>
            <person name="Antonio M."/>
            <person name="Oren A."/>
            <person name="Chaudhuri R.R."/>
            <person name="La Ragione R."/>
            <person name="Hildebrand F."/>
            <person name="Pallen M.J."/>
        </authorList>
    </citation>
    <scope>NUCLEOTIDE SEQUENCE</scope>
    <source>
        <strain evidence="2">CHK176-22527</strain>
    </source>
</reference>
<dbReference type="SUPFAM" id="SSF88874">
    <property type="entry name" value="Receptor-binding domain of short tail fibre protein gp12"/>
    <property type="match status" value="1"/>
</dbReference>
<dbReference type="InterPro" id="IPR053827">
    <property type="entry name" value="Gp10_C"/>
</dbReference>
<dbReference type="EMBL" id="DVLX01000083">
    <property type="protein sequence ID" value="HIT99919.1"/>
    <property type="molecule type" value="Genomic_DNA"/>
</dbReference>